<evidence type="ECO:0000259" key="5">
    <source>
        <dbReference type="Pfam" id="PF16516"/>
    </source>
</evidence>
<dbReference type="Pfam" id="PF11577">
    <property type="entry name" value="NEMO"/>
    <property type="match status" value="1"/>
</dbReference>
<evidence type="ECO:0000259" key="4">
    <source>
        <dbReference type="Pfam" id="PF11577"/>
    </source>
</evidence>
<dbReference type="PANTHER" id="PTHR31553:SF1">
    <property type="entry name" value="NF-KAPPA-B ESSENTIAL MODULATOR"/>
    <property type="match status" value="1"/>
</dbReference>
<sequence length="772" mass="88034">MDSNEEKKSLPRNQDWAKSLNVSSKLCIEPESHLQSLGFTVNNGKARFKLDEDAPLCTLTNFCDDDSDDTLSFVVLGKDSLDSIQQSSIASYVDIQQKCMSIDYNSMIASWDTTELHQKLSELLQENVKLKETLKQNNIAMKKQFNDIATWQQDMMKVHQNHKKKFSETRELINYLKKENTELKVRLSSDLTSHAEMGYELLDTSDEQDGTKEEGKESSVPSNELTKSAFSELETMWNESTDDKDTVSKQTVTSDVELGTVLNESMGGSDVEPKQTNNESKTKEEGKESSVFSNELTKSALSELETVLNESTDDKDTVSKQTVTSDVELETVLNESMGGSDVEPKQTAATNNELKTTLSESIDNRDIESKQTASTDPESKITSNESINEDEAIIQTATTKTMDKIMELDKFSKSILSKFALTLNENTDDKDTILKQTATYEVIQKIMKLDKFNQLVLRKLDMMLSENIDDRDTLPKQAITSKAVQKIAEIFSKVVLSELETLLNKGADGKDTTSKQNVITDAELETPLNENTGESTSKIMQTMVESEKQNSDNERLLEKERTALLKMRESIEEEKEILDSRERNLEREYKNLKDAKDLLEQERISLREEQTSLDQMSQLYEVHYKKTLETEKKKFEDRYDAMVNELGILHGSLETKESTIKQLEKELAQHKENVSLLQTQLKVYEEDFNHERRLKETLLNEKSSLNVDLQRQIEYSERLRQEINRIRTPNDQSNRSGLEAPFVLSYSCPKCEGIFTNVPSLESHISRCLQLD</sequence>
<dbReference type="PANTHER" id="PTHR31553">
    <property type="entry name" value="NF-KAPPA-B ESSENTIAL MODULATOR"/>
    <property type="match status" value="1"/>
</dbReference>
<reference evidence="6 7" key="1">
    <citation type="submission" date="2024-08" db="EMBL/GenBank/DDBJ databases">
        <authorList>
            <person name="Will J Nash"/>
            <person name="Angela Man"/>
            <person name="Seanna McTaggart"/>
            <person name="Kendall Baker"/>
            <person name="Tom Barker"/>
            <person name="Leah Catchpole"/>
            <person name="Alex Durrant"/>
            <person name="Karim Gharbi"/>
            <person name="Naomi Irish"/>
            <person name="Gemy Kaithakottil"/>
            <person name="Debby Ku"/>
            <person name="Aaliyah Providence"/>
            <person name="Felix Shaw"/>
            <person name="David Swarbreck"/>
            <person name="Chris Watkins"/>
            <person name="Ann M. McCartney"/>
            <person name="Giulio Formenti"/>
            <person name="Alice Mouton"/>
            <person name="Noel Vella"/>
            <person name="Bjorn M von Reumont"/>
            <person name="Adriana Vella"/>
            <person name="Wilfried Haerty"/>
        </authorList>
    </citation>
    <scope>NUCLEOTIDE SEQUENCE [LARGE SCALE GENOMIC DNA]</scope>
</reference>
<name>A0ABP1PAE0_XYLVO</name>
<dbReference type="Pfam" id="PF16516">
    <property type="entry name" value="CC2-LZ"/>
    <property type="match status" value="1"/>
</dbReference>
<protein>
    <recommendedName>
        <fullName evidence="8">Optineurin</fullName>
    </recommendedName>
</protein>
<dbReference type="Gene3D" id="1.20.5.990">
    <property type="entry name" value="Nemo cc2-lz domain - 1d5 darpin complex"/>
    <property type="match status" value="1"/>
</dbReference>
<dbReference type="InterPro" id="IPR021063">
    <property type="entry name" value="NEMO_N"/>
</dbReference>
<evidence type="ECO:0000313" key="7">
    <source>
        <dbReference type="Proteomes" id="UP001642520"/>
    </source>
</evidence>
<dbReference type="Proteomes" id="UP001642520">
    <property type="component" value="Unassembled WGS sequence"/>
</dbReference>
<evidence type="ECO:0008006" key="8">
    <source>
        <dbReference type="Google" id="ProtNLM"/>
    </source>
</evidence>
<feature type="compositionally biased region" description="Polar residues" evidence="3">
    <location>
        <begin position="370"/>
        <end position="386"/>
    </location>
</feature>
<feature type="region of interest" description="Disordered" evidence="3">
    <location>
        <begin position="202"/>
        <end position="226"/>
    </location>
</feature>
<evidence type="ECO:0000256" key="1">
    <source>
        <dbReference type="ARBA" id="ARBA00023054"/>
    </source>
</evidence>
<dbReference type="EMBL" id="CAXAJV020001300">
    <property type="protein sequence ID" value="CAL7950209.1"/>
    <property type="molecule type" value="Genomic_DNA"/>
</dbReference>
<comment type="caution">
    <text evidence="6">The sequence shown here is derived from an EMBL/GenBank/DDBJ whole genome shotgun (WGS) entry which is preliminary data.</text>
</comment>
<dbReference type="InterPro" id="IPR032419">
    <property type="entry name" value="CC2-LZ_dom"/>
</dbReference>
<feature type="compositionally biased region" description="Polar residues" evidence="3">
    <location>
        <begin position="347"/>
        <end position="361"/>
    </location>
</feature>
<feature type="region of interest" description="Disordered" evidence="3">
    <location>
        <begin position="261"/>
        <end position="295"/>
    </location>
</feature>
<evidence type="ECO:0000313" key="6">
    <source>
        <dbReference type="EMBL" id="CAL7950209.1"/>
    </source>
</evidence>
<feature type="coiled-coil region" evidence="2">
    <location>
        <begin position="554"/>
        <end position="687"/>
    </location>
</feature>
<dbReference type="InterPro" id="IPR051301">
    <property type="entry name" value="Optineurin/NFkB_EssMod"/>
</dbReference>
<evidence type="ECO:0000256" key="3">
    <source>
        <dbReference type="SAM" id="MobiDB-lite"/>
    </source>
</evidence>
<feature type="domain" description="NF-kappa-B essential modulator NEMO CC2-LZ" evidence="5">
    <location>
        <begin position="629"/>
        <end position="719"/>
    </location>
</feature>
<feature type="coiled-coil region" evidence="2">
    <location>
        <begin position="113"/>
        <end position="140"/>
    </location>
</feature>
<organism evidence="6 7">
    <name type="scientific">Xylocopa violacea</name>
    <name type="common">Violet carpenter bee</name>
    <name type="synonym">Apis violacea</name>
    <dbReference type="NCBI Taxonomy" id="135666"/>
    <lineage>
        <taxon>Eukaryota</taxon>
        <taxon>Metazoa</taxon>
        <taxon>Ecdysozoa</taxon>
        <taxon>Arthropoda</taxon>
        <taxon>Hexapoda</taxon>
        <taxon>Insecta</taxon>
        <taxon>Pterygota</taxon>
        <taxon>Neoptera</taxon>
        <taxon>Endopterygota</taxon>
        <taxon>Hymenoptera</taxon>
        <taxon>Apocrita</taxon>
        <taxon>Aculeata</taxon>
        <taxon>Apoidea</taxon>
        <taxon>Anthophila</taxon>
        <taxon>Apidae</taxon>
        <taxon>Xylocopa</taxon>
        <taxon>Xylocopa</taxon>
    </lineage>
</organism>
<proteinExistence type="predicted"/>
<keyword evidence="1 2" id="KW-0175">Coiled coil</keyword>
<feature type="region of interest" description="Disordered" evidence="3">
    <location>
        <begin position="334"/>
        <end position="388"/>
    </location>
</feature>
<evidence type="ECO:0000256" key="2">
    <source>
        <dbReference type="SAM" id="Coils"/>
    </source>
</evidence>
<keyword evidence="7" id="KW-1185">Reference proteome</keyword>
<feature type="domain" description="NF-kappa-B essential modulator NEMO N-terminal" evidence="4">
    <location>
        <begin position="115"/>
        <end position="180"/>
    </location>
</feature>
<dbReference type="Gene3D" id="1.20.5.390">
    <property type="entry name" value="L1 transposable element, trimerization domain"/>
    <property type="match status" value="1"/>
</dbReference>
<accession>A0ABP1PAE0</accession>
<gene>
    <name evidence="6" type="ORF">XYLVIOL_LOCUS9825</name>
</gene>